<feature type="active site" description="Phosphoserine intermediate" evidence="7">
    <location>
        <position position="90"/>
    </location>
</feature>
<evidence type="ECO:0000256" key="8">
    <source>
        <dbReference type="PIRSR" id="PIRSR601952-2"/>
    </source>
</evidence>
<evidence type="ECO:0000256" key="10">
    <source>
        <dbReference type="SAM" id="SignalP"/>
    </source>
</evidence>
<comment type="cofactor">
    <cofactor evidence="8">
        <name>Mg(2+)</name>
        <dbReference type="ChEBI" id="CHEBI:18420"/>
    </cofactor>
    <text evidence="8">Binds 1 Mg(2+) ion.</text>
</comment>
<dbReference type="InterPro" id="IPR001952">
    <property type="entry name" value="Alkaline_phosphatase"/>
</dbReference>
<dbReference type="PRINTS" id="PR00113">
    <property type="entry name" value="ALKPHPHTASE"/>
</dbReference>
<comment type="cofactor">
    <cofactor evidence="8">
        <name>Zn(2+)</name>
        <dbReference type="ChEBI" id="CHEBI:29105"/>
    </cofactor>
    <text evidence="8">Binds 2 Zn(2+) ions.</text>
</comment>
<keyword evidence="3 8" id="KW-0479">Metal-binding</keyword>
<keyword evidence="2" id="KW-0597">Phosphoprotein</keyword>
<feature type="binding site" evidence="8">
    <location>
        <position position="42"/>
    </location>
    <ligand>
        <name>Mg(2+)</name>
        <dbReference type="ChEBI" id="CHEBI:18420"/>
    </ligand>
</feature>
<evidence type="ECO:0000256" key="6">
    <source>
        <dbReference type="ARBA" id="ARBA00022842"/>
    </source>
</evidence>
<dbReference type="PROSITE" id="PS00123">
    <property type="entry name" value="ALKALINE_PHOSPHATASE"/>
    <property type="match status" value="1"/>
</dbReference>
<dbReference type="Proteomes" id="UP000198870">
    <property type="component" value="Unassembled WGS sequence"/>
</dbReference>
<dbReference type="GO" id="GO:0046872">
    <property type="term" value="F:metal ion binding"/>
    <property type="evidence" value="ECO:0007669"/>
    <property type="project" value="UniProtKB-KW"/>
</dbReference>
<evidence type="ECO:0000256" key="2">
    <source>
        <dbReference type="ARBA" id="ARBA00022553"/>
    </source>
</evidence>
<feature type="binding site" evidence="8">
    <location>
        <position position="330"/>
    </location>
    <ligand>
        <name>Zn(2+)</name>
        <dbReference type="ChEBI" id="CHEBI:29105"/>
        <label>2</label>
    </ligand>
</feature>
<organism evidence="11 12">
    <name type="scientific">Desulfoluna spongiiphila</name>
    <dbReference type="NCBI Taxonomy" id="419481"/>
    <lineage>
        <taxon>Bacteria</taxon>
        <taxon>Pseudomonadati</taxon>
        <taxon>Thermodesulfobacteriota</taxon>
        <taxon>Desulfobacteria</taxon>
        <taxon>Desulfobacterales</taxon>
        <taxon>Desulfolunaceae</taxon>
        <taxon>Desulfoluna</taxon>
    </lineage>
</organism>
<dbReference type="SUPFAM" id="SSF53649">
    <property type="entry name" value="Alkaline phosphatase-like"/>
    <property type="match status" value="1"/>
</dbReference>
<protein>
    <submittedName>
        <fullName evidence="11">Alkaline phosphatase</fullName>
    </submittedName>
</protein>
<feature type="binding site" evidence="8">
    <location>
        <position position="331"/>
    </location>
    <ligand>
        <name>Zn(2+)</name>
        <dbReference type="ChEBI" id="CHEBI:29105"/>
        <label>2</label>
    </ligand>
</feature>
<feature type="binding site" evidence="8">
    <location>
        <position position="282"/>
    </location>
    <ligand>
        <name>Mg(2+)</name>
        <dbReference type="ChEBI" id="CHEBI:18420"/>
    </ligand>
</feature>
<feature type="binding site" evidence="8">
    <location>
        <position position="42"/>
    </location>
    <ligand>
        <name>Zn(2+)</name>
        <dbReference type="ChEBI" id="CHEBI:29105"/>
        <label>2</label>
    </ligand>
</feature>
<dbReference type="AlphaFoldDB" id="A0A1G5D5S2"/>
<keyword evidence="12" id="KW-1185">Reference proteome</keyword>
<dbReference type="Gene3D" id="3.40.720.10">
    <property type="entry name" value="Alkaline Phosphatase, subunit A"/>
    <property type="match status" value="1"/>
</dbReference>
<accession>A0A1G5D5S2</accession>
<dbReference type="RefSeq" id="WP_175469561.1">
    <property type="nucleotide sequence ID" value="NZ_FMUX01000004.1"/>
</dbReference>
<proteinExistence type="inferred from homology"/>
<feature type="signal peptide" evidence="10">
    <location>
        <begin position="1"/>
        <end position="29"/>
    </location>
</feature>
<keyword evidence="6 8" id="KW-0460">Magnesium</keyword>
<dbReference type="InterPro" id="IPR018299">
    <property type="entry name" value="Alkaline_phosphatase_AS"/>
</dbReference>
<dbReference type="EMBL" id="FMUX01000004">
    <property type="protein sequence ID" value="SCY10035.1"/>
    <property type="molecule type" value="Genomic_DNA"/>
</dbReference>
<keyword evidence="5 8" id="KW-0862">Zinc</keyword>
<keyword evidence="4" id="KW-0378">Hydrolase</keyword>
<evidence type="ECO:0000256" key="3">
    <source>
        <dbReference type="ARBA" id="ARBA00022723"/>
    </source>
</evidence>
<dbReference type="CDD" id="cd16012">
    <property type="entry name" value="ALP"/>
    <property type="match status" value="1"/>
</dbReference>
<feature type="binding site" evidence="8">
    <location>
        <position position="456"/>
    </location>
    <ligand>
        <name>Zn(2+)</name>
        <dbReference type="ChEBI" id="CHEBI:29105"/>
        <label>2</label>
    </ligand>
</feature>
<dbReference type="Pfam" id="PF00245">
    <property type="entry name" value="Alk_phosphatase"/>
    <property type="match status" value="1"/>
</dbReference>
<evidence type="ECO:0000313" key="12">
    <source>
        <dbReference type="Proteomes" id="UP000198870"/>
    </source>
</evidence>
<dbReference type="InterPro" id="IPR017850">
    <property type="entry name" value="Alkaline_phosphatase_core_sf"/>
</dbReference>
<dbReference type="STRING" id="419481.SAMN05216233_1041"/>
<gene>
    <name evidence="11" type="ORF">SAMN05216233_1041</name>
</gene>
<name>A0A1G5D5S2_9BACT</name>
<evidence type="ECO:0000256" key="4">
    <source>
        <dbReference type="ARBA" id="ARBA00022801"/>
    </source>
</evidence>
<evidence type="ECO:0000256" key="1">
    <source>
        <dbReference type="ARBA" id="ARBA00005984"/>
    </source>
</evidence>
<sequence>MTFYRRGKKAVRTMVLSAGLVLMATAAVAAGAPKYVFYFIGDGMGPAQRQSAQYFYKMETKNPDARLLMNSLDTSALVTTHSDNTLVTDSAAGGTALATGFKTTNGLVGKLPDGTNVKTIAEAARDAGYAVGLATTTRITHATPASFSAHNMSRGNENEIAVDQLNANFDYLAGGGFRHFVAKGNADGLKSKRKDGRDLVAEFKTKGYTTFIGDKARDAFRAYEPKKGEKVLAPLSYSALGMEIDRRFSTQKENAMPALSELTAKGIETLTAQEKPFFLMVEGGRIDYAAHCNDAAGTIYDTLALDAALAEAYAFYKKHPEETLIVVAADHETGGMAMGISLDSKGYFLKLDELFKVKASVEDVLTYVYPQMITDYPEVASRQKAYLAYVADNFGLTDLNARELKKLKAAMAVEDRNQTLKAEQQTTYGYAYTPTMIAVAHLVSERARISWTSYVHTSSVIALSAVGYQAEQFDGFRDNTDIPRIMAGIMGVKLSSFDAVPSKALLGKTVGPNEKYSKIPYGHTENVAGKN</sequence>
<evidence type="ECO:0000256" key="9">
    <source>
        <dbReference type="RuleBase" id="RU003946"/>
    </source>
</evidence>
<dbReference type="PANTHER" id="PTHR11596:SF5">
    <property type="entry name" value="ALKALINE PHOSPHATASE"/>
    <property type="match status" value="1"/>
</dbReference>
<dbReference type="SMART" id="SM00098">
    <property type="entry name" value="alkPPc"/>
    <property type="match status" value="1"/>
</dbReference>
<reference evidence="11 12" key="1">
    <citation type="submission" date="2016-10" db="EMBL/GenBank/DDBJ databases">
        <authorList>
            <person name="de Groot N.N."/>
        </authorList>
    </citation>
    <scope>NUCLEOTIDE SEQUENCE [LARGE SCALE GENOMIC DNA]</scope>
    <source>
        <strain evidence="11 12">AA1</strain>
    </source>
</reference>
<evidence type="ECO:0000313" key="11">
    <source>
        <dbReference type="EMBL" id="SCY10035.1"/>
    </source>
</evidence>
<dbReference type="Gene3D" id="1.10.60.40">
    <property type="match status" value="1"/>
</dbReference>
<feature type="binding site" evidence="8">
    <location>
        <position position="141"/>
    </location>
    <ligand>
        <name>Mg(2+)</name>
        <dbReference type="ChEBI" id="CHEBI:18420"/>
    </ligand>
</feature>
<keyword evidence="10" id="KW-0732">Signal</keyword>
<dbReference type="PANTHER" id="PTHR11596">
    <property type="entry name" value="ALKALINE PHOSPHATASE"/>
    <property type="match status" value="1"/>
</dbReference>
<dbReference type="GO" id="GO:0004035">
    <property type="term" value="F:alkaline phosphatase activity"/>
    <property type="evidence" value="ECO:0007669"/>
    <property type="project" value="TreeGrafter"/>
</dbReference>
<evidence type="ECO:0000256" key="5">
    <source>
        <dbReference type="ARBA" id="ARBA00022833"/>
    </source>
</evidence>
<feature type="binding site" evidence="8">
    <location>
        <position position="287"/>
    </location>
    <ligand>
        <name>Zn(2+)</name>
        <dbReference type="ChEBI" id="CHEBI:29105"/>
        <label>2</label>
    </ligand>
</feature>
<feature type="chain" id="PRO_5011625782" evidence="10">
    <location>
        <begin position="30"/>
        <end position="531"/>
    </location>
</feature>
<feature type="binding site" evidence="8">
    <location>
        <position position="291"/>
    </location>
    <ligand>
        <name>Zn(2+)</name>
        <dbReference type="ChEBI" id="CHEBI:29105"/>
        <label>2</label>
    </ligand>
</feature>
<evidence type="ECO:0000256" key="7">
    <source>
        <dbReference type="PIRSR" id="PIRSR601952-1"/>
    </source>
</evidence>
<feature type="binding site" evidence="8">
    <location>
        <position position="143"/>
    </location>
    <ligand>
        <name>Mg(2+)</name>
        <dbReference type="ChEBI" id="CHEBI:18420"/>
    </ligand>
</feature>
<comment type="similarity">
    <text evidence="1 9">Belongs to the alkaline phosphatase family.</text>
</comment>